<organism evidence="10 11">
    <name type="scientific">Candidatus Muproteobacteria bacterium RIFCSPLOWO2_01_FULL_60_18</name>
    <dbReference type="NCBI Taxonomy" id="1817768"/>
    <lineage>
        <taxon>Bacteria</taxon>
        <taxon>Pseudomonadati</taxon>
        <taxon>Pseudomonadota</taxon>
        <taxon>Candidatus Muproteobacteria</taxon>
    </lineage>
</organism>
<keyword evidence="4 7" id="KW-0732">Signal</keyword>
<proteinExistence type="inferred from homology"/>
<accession>A0A1F6TZW4</accession>
<dbReference type="FunFam" id="1.10.8.640:FF:000001">
    <property type="entry name" value="Cytochrome c-type biogenesis protein"/>
    <property type="match status" value="1"/>
</dbReference>
<feature type="region of interest" description="Disordered" evidence="8">
    <location>
        <begin position="155"/>
        <end position="176"/>
    </location>
</feature>
<evidence type="ECO:0000256" key="7">
    <source>
        <dbReference type="RuleBase" id="RU364112"/>
    </source>
</evidence>
<evidence type="ECO:0000259" key="9">
    <source>
        <dbReference type="Pfam" id="PF03918"/>
    </source>
</evidence>
<comment type="caution">
    <text evidence="10">The sequence shown here is derived from an EMBL/GenBank/DDBJ whole genome shotgun (WGS) entry which is preliminary data.</text>
</comment>
<evidence type="ECO:0000313" key="11">
    <source>
        <dbReference type="Proteomes" id="UP000179037"/>
    </source>
</evidence>
<evidence type="ECO:0000256" key="5">
    <source>
        <dbReference type="ARBA" id="ARBA00022748"/>
    </source>
</evidence>
<keyword evidence="7" id="KW-1133">Transmembrane helix</keyword>
<dbReference type="InterPro" id="IPR038297">
    <property type="entry name" value="CcmH/CycL/NrfF/Ccl2_sf"/>
</dbReference>
<dbReference type="Proteomes" id="UP000179037">
    <property type="component" value="Unassembled WGS sequence"/>
</dbReference>
<dbReference type="CDD" id="cd16378">
    <property type="entry name" value="CcmH_N"/>
    <property type="match status" value="1"/>
</dbReference>
<evidence type="ECO:0000256" key="6">
    <source>
        <dbReference type="ARBA" id="ARBA00023004"/>
    </source>
</evidence>
<keyword evidence="5" id="KW-0201">Cytochrome c-type biogenesis</keyword>
<keyword evidence="6 7" id="KW-0408">Iron</keyword>
<keyword evidence="3 7" id="KW-0479">Metal-binding</keyword>
<dbReference type="AlphaFoldDB" id="A0A1F6TZW4"/>
<comment type="function">
    <text evidence="7">Possible subunit of a heme lyase.</text>
</comment>
<dbReference type="GO" id="GO:0017004">
    <property type="term" value="P:cytochrome complex assembly"/>
    <property type="evidence" value="ECO:0007669"/>
    <property type="project" value="UniProtKB-KW"/>
</dbReference>
<dbReference type="GO" id="GO:0046872">
    <property type="term" value="F:metal ion binding"/>
    <property type="evidence" value="ECO:0007669"/>
    <property type="project" value="UniProtKB-KW"/>
</dbReference>
<gene>
    <name evidence="10" type="ORF">A3A87_04990</name>
</gene>
<evidence type="ECO:0000256" key="1">
    <source>
        <dbReference type="ARBA" id="ARBA00010342"/>
    </source>
</evidence>
<keyword evidence="7" id="KW-0812">Transmembrane</keyword>
<reference evidence="10 11" key="1">
    <citation type="journal article" date="2016" name="Nat. Commun.">
        <title>Thousands of microbial genomes shed light on interconnected biogeochemical processes in an aquifer system.</title>
        <authorList>
            <person name="Anantharaman K."/>
            <person name="Brown C.T."/>
            <person name="Hug L.A."/>
            <person name="Sharon I."/>
            <person name="Castelle C.J."/>
            <person name="Probst A.J."/>
            <person name="Thomas B.C."/>
            <person name="Singh A."/>
            <person name="Wilkins M.J."/>
            <person name="Karaoz U."/>
            <person name="Brodie E.L."/>
            <person name="Williams K.H."/>
            <person name="Hubbard S.S."/>
            <person name="Banfield J.F."/>
        </authorList>
    </citation>
    <scope>NUCLEOTIDE SEQUENCE [LARGE SCALE GENOMIC DNA]</scope>
</reference>
<comment type="similarity">
    <text evidence="1 7">Belongs to the CcmH/CycL/Ccl2/NrfF family.</text>
</comment>
<keyword evidence="7" id="KW-0472">Membrane</keyword>
<evidence type="ECO:0000256" key="8">
    <source>
        <dbReference type="SAM" id="MobiDB-lite"/>
    </source>
</evidence>
<evidence type="ECO:0000256" key="4">
    <source>
        <dbReference type="ARBA" id="ARBA00022729"/>
    </source>
</evidence>
<dbReference type="Pfam" id="PF03918">
    <property type="entry name" value="CcmH"/>
    <property type="match status" value="1"/>
</dbReference>
<name>A0A1F6TZW4_9PROT</name>
<evidence type="ECO:0000256" key="2">
    <source>
        <dbReference type="ARBA" id="ARBA00022617"/>
    </source>
</evidence>
<protein>
    <recommendedName>
        <fullName evidence="7">Cytochrome c-type biogenesis protein</fullName>
    </recommendedName>
</protein>
<dbReference type="InterPro" id="IPR005616">
    <property type="entry name" value="CcmH/CycL/Ccl2/NrfF_N"/>
</dbReference>
<dbReference type="STRING" id="1817768.A3A87_04990"/>
<feature type="transmembrane region" description="Helical" evidence="7">
    <location>
        <begin position="124"/>
        <end position="145"/>
    </location>
</feature>
<dbReference type="PANTHER" id="PTHR47870:SF1">
    <property type="entry name" value="CYTOCHROME C-TYPE BIOGENESIS PROTEIN CCMH"/>
    <property type="match status" value="1"/>
</dbReference>
<dbReference type="EMBL" id="MFTC01000065">
    <property type="protein sequence ID" value="OGI50612.1"/>
    <property type="molecule type" value="Genomic_DNA"/>
</dbReference>
<evidence type="ECO:0000313" key="10">
    <source>
        <dbReference type="EMBL" id="OGI50612.1"/>
    </source>
</evidence>
<dbReference type="InterPro" id="IPR051263">
    <property type="entry name" value="C-type_cytochrome_biogenesis"/>
</dbReference>
<keyword evidence="2 7" id="KW-0349">Heme</keyword>
<feature type="transmembrane region" description="Helical" evidence="7">
    <location>
        <begin position="21"/>
        <end position="44"/>
    </location>
</feature>
<feature type="domain" description="CcmH/CycL/Ccl2/NrfF N-terminal" evidence="9">
    <location>
        <begin position="41"/>
        <end position="169"/>
    </location>
</feature>
<sequence>MDTDKHRLPSREHAFSPFFNLRSSAFICGSIFLSIFIITVPAFAAPVTEDPLERQMLDIAKDLRCAVCQNQPISESNADLARDMRNIVREQIQAGKSREEIINYFVERYGDYVLLNPPTRGPGAVVWLAPLALLLVVGISGFVFLRHRLKPSLPPVPKLSSEDTARVRAARKQNRA</sequence>
<dbReference type="GO" id="GO:0005886">
    <property type="term" value="C:plasma membrane"/>
    <property type="evidence" value="ECO:0007669"/>
    <property type="project" value="TreeGrafter"/>
</dbReference>
<evidence type="ECO:0000256" key="3">
    <source>
        <dbReference type="ARBA" id="ARBA00022723"/>
    </source>
</evidence>
<dbReference type="PANTHER" id="PTHR47870">
    <property type="entry name" value="CYTOCHROME C-TYPE BIOGENESIS PROTEIN CCMH"/>
    <property type="match status" value="1"/>
</dbReference>
<dbReference type="Gene3D" id="1.10.8.640">
    <property type="entry name" value="Cytochrome C biogenesis protein"/>
    <property type="match status" value="1"/>
</dbReference>